<feature type="non-terminal residue" evidence="1">
    <location>
        <position position="79"/>
    </location>
</feature>
<accession>A0A537J1V1</accession>
<gene>
    <name evidence="1" type="ORF">E6H03_13750</name>
</gene>
<protein>
    <submittedName>
        <fullName evidence="1">Aminotransferase</fullName>
    </submittedName>
</protein>
<comment type="caution">
    <text evidence="1">The sequence shown here is derived from an EMBL/GenBank/DDBJ whole genome shotgun (WGS) entry which is preliminary data.</text>
</comment>
<dbReference type="SUPFAM" id="SSF53383">
    <property type="entry name" value="PLP-dependent transferases"/>
    <property type="match status" value="1"/>
</dbReference>
<organism evidence="1 2">
    <name type="scientific">Candidatus Segetimicrobium genomatis</name>
    <dbReference type="NCBI Taxonomy" id="2569760"/>
    <lineage>
        <taxon>Bacteria</taxon>
        <taxon>Bacillati</taxon>
        <taxon>Candidatus Sysuimicrobiota</taxon>
        <taxon>Candidatus Sysuimicrobiia</taxon>
        <taxon>Candidatus Sysuimicrobiales</taxon>
        <taxon>Candidatus Segetimicrobiaceae</taxon>
        <taxon>Candidatus Segetimicrobium</taxon>
    </lineage>
</organism>
<dbReference type="Gene3D" id="3.40.640.10">
    <property type="entry name" value="Type I PLP-dependent aspartate aminotransferase-like (Major domain)"/>
    <property type="match status" value="1"/>
</dbReference>
<sequence length="79" mass="8686">MEDRPLELMIPGPVPVSPDVLEAMGQPVRQHYGPEWQPFYEQFVARLRRIFKTTGSVYPIPSSGSGGLEAMLGTLIGAD</sequence>
<keyword evidence="1" id="KW-0808">Transferase</keyword>
<name>A0A537J1V1_9BACT</name>
<proteinExistence type="predicted"/>
<evidence type="ECO:0000313" key="1">
    <source>
        <dbReference type="EMBL" id="TMI77520.1"/>
    </source>
</evidence>
<dbReference type="InterPro" id="IPR015421">
    <property type="entry name" value="PyrdxlP-dep_Trfase_major"/>
</dbReference>
<dbReference type="InterPro" id="IPR015424">
    <property type="entry name" value="PyrdxlP-dep_Trfase"/>
</dbReference>
<dbReference type="AlphaFoldDB" id="A0A537J1V1"/>
<dbReference type="GO" id="GO:0008483">
    <property type="term" value="F:transaminase activity"/>
    <property type="evidence" value="ECO:0007669"/>
    <property type="project" value="UniProtKB-KW"/>
</dbReference>
<dbReference type="Proteomes" id="UP000318093">
    <property type="component" value="Unassembled WGS sequence"/>
</dbReference>
<evidence type="ECO:0000313" key="2">
    <source>
        <dbReference type="Proteomes" id="UP000318093"/>
    </source>
</evidence>
<dbReference type="EMBL" id="VBAN01000500">
    <property type="protein sequence ID" value="TMI77520.1"/>
    <property type="molecule type" value="Genomic_DNA"/>
</dbReference>
<keyword evidence="1" id="KW-0032">Aminotransferase</keyword>
<reference evidence="1 2" key="1">
    <citation type="journal article" date="2019" name="Nat. Microbiol.">
        <title>Mediterranean grassland soil C-N compound turnover is dependent on rainfall and depth, and is mediated by genomically divergent microorganisms.</title>
        <authorList>
            <person name="Diamond S."/>
            <person name="Andeer P.F."/>
            <person name="Li Z."/>
            <person name="Crits-Christoph A."/>
            <person name="Burstein D."/>
            <person name="Anantharaman K."/>
            <person name="Lane K.R."/>
            <person name="Thomas B.C."/>
            <person name="Pan C."/>
            <person name="Northen T.R."/>
            <person name="Banfield J.F."/>
        </authorList>
    </citation>
    <scope>NUCLEOTIDE SEQUENCE [LARGE SCALE GENOMIC DNA]</scope>
    <source>
        <strain evidence="1">NP_6</strain>
    </source>
</reference>